<name>A0A072NJV1_SCHAZ</name>
<sequence>MKELVGECQECKKEIFCLNGFFNGIVKEDGTITCFECEEKKEKNEV</sequence>
<evidence type="ECO:0000313" key="1">
    <source>
        <dbReference type="EMBL" id="KEF37979.1"/>
    </source>
</evidence>
<protein>
    <submittedName>
        <fullName evidence="1">Uncharacterized protein</fullName>
    </submittedName>
</protein>
<proteinExistence type="predicted"/>
<reference evidence="1 2" key="1">
    <citation type="submission" date="2014-04" db="EMBL/GenBank/DDBJ databases">
        <title>Draft genome sequence of Bacillus azotoformans MEV2011, a (co-) denitrifying strain unable to grow in the presence of oxygen.</title>
        <authorList>
            <person name="Nielsen M."/>
            <person name="Schreiber L."/>
            <person name="Finster K."/>
            <person name="Schramm A."/>
        </authorList>
    </citation>
    <scope>NUCLEOTIDE SEQUENCE [LARGE SCALE GENOMIC DNA]</scope>
    <source>
        <strain evidence="1 2">MEV2011</strain>
    </source>
</reference>
<comment type="caution">
    <text evidence="1">The sequence shown here is derived from an EMBL/GenBank/DDBJ whole genome shotgun (WGS) entry which is preliminary data.</text>
</comment>
<dbReference type="AlphaFoldDB" id="A0A072NJV1"/>
<dbReference type="PATRIC" id="fig|1348973.3.peg.2645"/>
<gene>
    <name evidence="1" type="ORF">M670_02735</name>
</gene>
<dbReference type="GeneID" id="89468196"/>
<evidence type="ECO:0000313" key="2">
    <source>
        <dbReference type="Proteomes" id="UP000027936"/>
    </source>
</evidence>
<dbReference type="EMBL" id="JJRY01000010">
    <property type="protein sequence ID" value="KEF37979.1"/>
    <property type="molecule type" value="Genomic_DNA"/>
</dbReference>
<organism evidence="1 2">
    <name type="scientific">Schinkia azotoformans MEV2011</name>
    <dbReference type="NCBI Taxonomy" id="1348973"/>
    <lineage>
        <taxon>Bacteria</taxon>
        <taxon>Bacillati</taxon>
        <taxon>Bacillota</taxon>
        <taxon>Bacilli</taxon>
        <taxon>Bacillales</taxon>
        <taxon>Bacillaceae</taxon>
        <taxon>Calidifontibacillus/Schinkia group</taxon>
        <taxon>Schinkia</taxon>
    </lineage>
</organism>
<dbReference type="RefSeq" id="WP_003329666.1">
    <property type="nucleotide sequence ID" value="NZ_JJRY01000010.1"/>
</dbReference>
<accession>A0A072NJV1</accession>
<dbReference type="Proteomes" id="UP000027936">
    <property type="component" value="Unassembled WGS sequence"/>
</dbReference>